<gene>
    <name evidence="2" type="ORF">ASPCADRAFT_8736</name>
</gene>
<reference evidence="3" key="1">
    <citation type="journal article" date="2017" name="Genome Biol.">
        <title>Comparative genomics reveals high biological diversity and specific adaptations in the industrially and medically important fungal genus Aspergillus.</title>
        <authorList>
            <person name="de Vries R.P."/>
            <person name="Riley R."/>
            <person name="Wiebenga A."/>
            <person name="Aguilar-Osorio G."/>
            <person name="Amillis S."/>
            <person name="Uchima C.A."/>
            <person name="Anderluh G."/>
            <person name="Asadollahi M."/>
            <person name="Askin M."/>
            <person name="Barry K."/>
            <person name="Battaglia E."/>
            <person name="Bayram O."/>
            <person name="Benocci T."/>
            <person name="Braus-Stromeyer S.A."/>
            <person name="Caldana C."/>
            <person name="Canovas D."/>
            <person name="Cerqueira G.C."/>
            <person name="Chen F."/>
            <person name="Chen W."/>
            <person name="Choi C."/>
            <person name="Clum A."/>
            <person name="Dos Santos R.A."/>
            <person name="Damasio A.R."/>
            <person name="Diallinas G."/>
            <person name="Emri T."/>
            <person name="Fekete E."/>
            <person name="Flipphi M."/>
            <person name="Freyberg S."/>
            <person name="Gallo A."/>
            <person name="Gournas C."/>
            <person name="Habgood R."/>
            <person name="Hainaut M."/>
            <person name="Harispe M.L."/>
            <person name="Henrissat B."/>
            <person name="Hilden K.S."/>
            <person name="Hope R."/>
            <person name="Hossain A."/>
            <person name="Karabika E."/>
            <person name="Karaffa L."/>
            <person name="Karanyi Z."/>
            <person name="Krasevec N."/>
            <person name="Kuo A."/>
            <person name="Kusch H."/>
            <person name="LaButti K."/>
            <person name="Lagendijk E.L."/>
            <person name="Lapidus A."/>
            <person name="Levasseur A."/>
            <person name="Lindquist E."/>
            <person name="Lipzen A."/>
            <person name="Logrieco A.F."/>
            <person name="MacCabe A."/>
            <person name="Maekelae M.R."/>
            <person name="Malavazi I."/>
            <person name="Melin P."/>
            <person name="Meyer V."/>
            <person name="Mielnichuk N."/>
            <person name="Miskei M."/>
            <person name="Molnar A.P."/>
            <person name="Mule G."/>
            <person name="Ngan C.Y."/>
            <person name="Orejas M."/>
            <person name="Orosz E."/>
            <person name="Ouedraogo J.P."/>
            <person name="Overkamp K.M."/>
            <person name="Park H.-S."/>
            <person name="Perrone G."/>
            <person name="Piumi F."/>
            <person name="Punt P.J."/>
            <person name="Ram A.F."/>
            <person name="Ramon A."/>
            <person name="Rauscher S."/>
            <person name="Record E."/>
            <person name="Riano-Pachon D.M."/>
            <person name="Robert V."/>
            <person name="Roehrig J."/>
            <person name="Ruller R."/>
            <person name="Salamov A."/>
            <person name="Salih N.S."/>
            <person name="Samson R.A."/>
            <person name="Sandor E."/>
            <person name="Sanguinetti M."/>
            <person name="Schuetze T."/>
            <person name="Sepcic K."/>
            <person name="Shelest E."/>
            <person name="Sherlock G."/>
            <person name="Sophianopoulou V."/>
            <person name="Squina F.M."/>
            <person name="Sun H."/>
            <person name="Susca A."/>
            <person name="Todd R.B."/>
            <person name="Tsang A."/>
            <person name="Unkles S.E."/>
            <person name="van de Wiele N."/>
            <person name="van Rossen-Uffink D."/>
            <person name="Oliveira J.V."/>
            <person name="Vesth T.C."/>
            <person name="Visser J."/>
            <person name="Yu J.-H."/>
            <person name="Zhou M."/>
            <person name="Andersen M.R."/>
            <person name="Archer D.B."/>
            <person name="Baker S.E."/>
            <person name="Benoit I."/>
            <person name="Brakhage A.A."/>
            <person name="Braus G.H."/>
            <person name="Fischer R."/>
            <person name="Frisvad J.C."/>
            <person name="Goldman G.H."/>
            <person name="Houbraken J."/>
            <person name="Oakley B."/>
            <person name="Pocsi I."/>
            <person name="Scazzocchio C."/>
            <person name="Seiboth B."/>
            <person name="vanKuyk P.A."/>
            <person name="Wortman J."/>
            <person name="Dyer P.S."/>
            <person name="Grigoriev I.V."/>
        </authorList>
    </citation>
    <scope>NUCLEOTIDE SEQUENCE [LARGE SCALE GENOMIC DNA]</scope>
    <source>
        <strain evidence="3">ITEM 5010</strain>
    </source>
</reference>
<feature type="region of interest" description="Disordered" evidence="1">
    <location>
        <begin position="1"/>
        <end position="59"/>
    </location>
</feature>
<name>A0A1R3RDA7_ASPC5</name>
<proteinExistence type="predicted"/>
<organism evidence="2 3">
    <name type="scientific">Aspergillus carbonarius (strain ITEM 5010)</name>
    <dbReference type="NCBI Taxonomy" id="602072"/>
    <lineage>
        <taxon>Eukaryota</taxon>
        <taxon>Fungi</taxon>
        <taxon>Dikarya</taxon>
        <taxon>Ascomycota</taxon>
        <taxon>Pezizomycotina</taxon>
        <taxon>Eurotiomycetes</taxon>
        <taxon>Eurotiomycetidae</taxon>
        <taxon>Eurotiales</taxon>
        <taxon>Aspergillaceae</taxon>
        <taxon>Aspergillus</taxon>
        <taxon>Aspergillus subgen. Circumdati</taxon>
    </lineage>
</organism>
<evidence type="ECO:0000313" key="2">
    <source>
        <dbReference type="EMBL" id="OOF92462.1"/>
    </source>
</evidence>
<keyword evidence="3" id="KW-1185">Reference proteome</keyword>
<dbReference type="Proteomes" id="UP000188318">
    <property type="component" value="Unassembled WGS sequence"/>
</dbReference>
<sequence length="59" mass="6395">MHIKAVPYEDSRNPQAQGPFDSTLGRNAHCQPSSMPAEWSYPSDVGKPANEVQGPLATQ</sequence>
<evidence type="ECO:0000313" key="3">
    <source>
        <dbReference type="Proteomes" id="UP000188318"/>
    </source>
</evidence>
<dbReference type="VEuPathDB" id="FungiDB:ASPCADRAFT_8736"/>
<evidence type="ECO:0000256" key="1">
    <source>
        <dbReference type="SAM" id="MobiDB-lite"/>
    </source>
</evidence>
<dbReference type="EMBL" id="KV907507">
    <property type="protein sequence ID" value="OOF92462.1"/>
    <property type="molecule type" value="Genomic_DNA"/>
</dbReference>
<accession>A0A1R3RDA7</accession>
<dbReference type="AlphaFoldDB" id="A0A1R3RDA7"/>
<protein>
    <submittedName>
        <fullName evidence="2">Uncharacterized protein</fullName>
    </submittedName>
</protein>